<protein>
    <submittedName>
        <fullName evidence="2">Uncharacterized protein</fullName>
    </submittedName>
</protein>
<feature type="region of interest" description="Disordered" evidence="1">
    <location>
        <begin position="380"/>
        <end position="440"/>
    </location>
</feature>
<dbReference type="STRING" id="446468.Ndas_5498"/>
<dbReference type="HOGENOM" id="CLU_622319_0_0_11"/>
<name>D7B9L9_NOCDD</name>
<organism evidence="2 3">
    <name type="scientific">Nocardiopsis dassonvillei (strain ATCC 23218 / DSM 43111 / CIP 107115 / JCM 7437 / KCTC 9190 / NBRC 14626 / NCTC 10488 / NRRL B-5397 / IMRU 509)</name>
    <name type="common">Actinomadura dassonvillei</name>
    <dbReference type="NCBI Taxonomy" id="446468"/>
    <lineage>
        <taxon>Bacteria</taxon>
        <taxon>Bacillati</taxon>
        <taxon>Actinomycetota</taxon>
        <taxon>Actinomycetes</taxon>
        <taxon>Streptosporangiales</taxon>
        <taxon>Nocardiopsidaceae</taxon>
        <taxon>Nocardiopsis</taxon>
    </lineage>
</organism>
<dbReference type="OrthoDB" id="1149028at2"/>
<dbReference type="RefSeq" id="WP_013156484.1">
    <property type="nucleotide sequence ID" value="NC_014211.1"/>
</dbReference>
<evidence type="ECO:0000313" key="3">
    <source>
        <dbReference type="Proteomes" id="UP000002219"/>
    </source>
</evidence>
<sequence>MQETHPPTDALTALAAAYAERLDRHTPFSGISRDVLQSAFDAWRGTHPDAAQTPEHARRGVFRYDLRRPDDLRALADALLSVGDPLAAAAVHAERARLEDPLSRETRTRRAETEYVVAGLLEQAGRPHDALRAYVSAVEGFAADPGRAEAARACQEAALRIEGAEDVHAEASRVARERRSVHAANAVAAERARRARELAGFHRDGRSTNGVHRPEFQSTDRLFELLRRHLGDEDHAKAEVVSWEIADRMSHQEPGFLSLLNQTTLAELLEARTAPHAAEGLREGVYLSSVRLYGHSDPRTLEAALRYVDNLKSTEAYATAFRVARHALRKAYAGRVREVLRSLRPGRGAAPSVSGELFRAAVRPLELSAQLAGARADLAEAGMEDRRTSERVQGPPRLYTNTGHRLRDAFGGPARGGGARGEAPRPRMTLPGPGARRARR</sequence>
<keyword evidence="3" id="KW-1185">Reference proteome</keyword>
<accession>D7B9L9</accession>
<evidence type="ECO:0000313" key="2">
    <source>
        <dbReference type="EMBL" id="ADH70877.1"/>
    </source>
</evidence>
<gene>
    <name evidence="2" type="ordered locus">Ndas_5498</name>
</gene>
<dbReference type="EMBL" id="CP002041">
    <property type="protein sequence ID" value="ADH70877.1"/>
    <property type="molecule type" value="Genomic_DNA"/>
</dbReference>
<evidence type="ECO:0000256" key="1">
    <source>
        <dbReference type="SAM" id="MobiDB-lite"/>
    </source>
</evidence>
<dbReference type="GeneID" id="91487717"/>
<dbReference type="AlphaFoldDB" id="D7B9L9"/>
<reference evidence="2 3" key="1">
    <citation type="journal article" date="2010" name="Stand. Genomic Sci.">
        <title>Complete genome sequence of Nocardiopsis dassonvillei type strain (IMRU 509).</title>
        <authorList>
            <person name="Sun H."/>
            <person name="Lapidus A."/>
            <person name="Nolan M."/>
            <person name="Lucas S."/>
            <person name="Del Rio T.G."/>
            <person name="Tice H."/>
            <person name="Cheng J.F."/>
            <person name="Tapia R."/>
            <person name="Han C."/>
            <person name="Goodwin L."/>
            <person name="Pitluck S."/>
            <person name="Pagani I."/>
            <person name="Ivanova N."/>
            <person name="Mavromatis K."/>
            <person name="Mikhailova N."/>
            <person name="Pati A."/>
            <person name="Chen A."/>
            <person name="Palaniappan K."/>
            <person name="Land M."/>
            <person name="Hauser L."/>
            <person name="Chang Y.J."/>
            <person name="Jeffries C.D."/>
            <person name="Djao O.D."/>
            <person name="Rohde M."/>
            <person name="Sikorski J."/>
            <person name="Goker M."/>
            <person name="Woyke T."/>
            <person name="Bristow J."/>
            <person name="Eisen J.A."/>
            <person name="Markowitz V."/>
            <person name="Hugenholtz P."/>
            <person name="Kyrpides N.C."/>
            <person name="Klenk H.P."/>
        </authorList>
    </citation>
    <scope>NUCLEOTIDE SEQUENCE [LARGE SCALE GENOMIC DNA]</scope>
    <source>
        <strain evidence="3">ATCC 23218 / DSM 43111 / CIP 107115 / JCM 7437 / KCTC 9190 / NBRC 14626 / NCTC 10488 / NRRL B-5397 / IMRU 509</strain>
        <plasmid evidence="3">Chromosome 2</plasmid>
    </source>
</reference>
<dbReference type="KEGG" id="nda:Ndas_5498"/>
<dbReference type="Proteomes" id="UP000002219">
    <property type="component" value="Chromosome 2"/>
</dbReference>
<proteinExistence type="predicted"/>
<geneLocation type="plasmid" evidence="3">
    <name>pNDAS01</name>
</geneLocation>